<organism evidence="1">
    <name type="scientific">hydrothermal vent metagenome</name>
    <dbReference type="NCBI Taxonomy" id="652676"/>
    <lineage>
        <taxon>unclassified sequences</taxon>
        <taxon>metagenomes</taxon>
        <taxon>ecological metagenomes</taxon>
    </lineage>
</organism>
<reference evidence="1" key="1">
    <citation type="submission" date="2016-10" db="EMBL/GenBank/DDBJ databases">
        <authorList>
            <person name="de Groot N.N."/>
        </authorList>
    </citation>
    <scope>NUCLEOTIDE SEQUENCE</scope>
</reference>
<protein>
    <submittedName>
        <fullName evidence="1">Uncharacterized protein</fullName>
    </submittedName>
</protein>
<dbReference type="EMBL" id="FPHM01000201">
    <property type="protein sequence ID" value="SFV71093.1"/>
    <property type="molecule type" value="Genomic_DNA"/>
</dbReference>
<evidence type="ECO:0000313" key="1">
    <source>
        <dbReference type="EMBL" id="SFV71093.1"/>
    </source>
</evidence>
<dbReference type="AlphaFoldDB" id="A0A1W1CZD4"/>
<proteinExistence type="predicted"/>
<name>A0A1W1CZD4_9ZZZZ</name>
<gene>
    <name evidence="1" type="ORF">MNB_SV-13-566</name>
</gene>
<sequence>MSKLLSSVIFITFISITLNAESNSSLEANSSISVENNSTLTKAEKQLEEQIKKEAKFAREQRFYQGDEYNLSSHEVDPNSLDSIPLLEPDYDFDMDDVYD</sequence>
<accession>A0A1W1CZD4</accession>